<dbReference type="Gene3D" id="3.30.60.20">
    <property type="match status" value="1"/>
</dbReference>
<feature type="domain" description="Protein kinase" evidence="11">
    <location>
        <begin position="1167"/>
        <end position="1420"/>
    </location>
</feature>
<dbReference type="CDD" id="cd06627">
    <property type="entry name" value="STKc_Cdc7_like"/>
    <property type="match status" value="1"/>
</dbReference>
<evidence type="ECO:0000256" key="2">
    <source>
        <dbReference type="ARBA" id="ARBA00022527"/>
    </source>
</evidence>
<dbReference type="SMART" id="SM00220">
    <property type="entry name" value="S_TKc"/>
    <property type="match status" value="1"/>
</dbReference>
<feature type="compositionally biased region" description="Low complexity" evidence="10">
    <location>
        <begin position="622"/>
        <end position="632"/>
    </location>
</feature>
<evidence type="ECO:0000256" key="7">
    <source>
        <dbReference type="ARBA" id="ARBA00022833"/>
    </source>
</evidence>
<gene>
    <name evidence="14" type="ORF">NEOLEDRAFT_1151562</name>
</gene>
<dbReference type="InterPro" id="IPR003096">
    <property type="entry name" value="SM22_calponin"/>
</dbReference>
<feature type="compositionally biased region" description="Basic and acidic residues" evidence="10">
    <location>
        <begin position="91"/>
        <end position="116"/>
    </location>
</feature>
<feature type="region of interest" description="Disordered" evidence="10">
    <location>
        <begin position="819"/>
        <end position="1116"/>
    </location>
</feature>
<protein>
    <recommendedName>
        <fullName evidence="16">Pkinase-domain-containing protein</fullName>
    </recommendedName>
</protein>
<dbReference type="Pfam" id="PF00069">
    <property type="entry name" value="Pkinase"/>
    <property type="match status" value="1"/>
</dbReference>
<feature type="region of interest" description="Disordered" evidence="10">
    <location>
        <begin position="1488"/>
        <end position="1507"/>
    </location>
</feature>
<dbReference type="InterPro" id="IPR046349">
    <property type="entry name" value="C1-like_sf"/>
</dbReference>
<dbReference type="PANTHER" id="PTHR11584:SF369">
    <property type="entry name" value="MITOGEN-ACTIVATED PROTEIN KINASE KINASE KINASE 19-RELATED"/>
    <property type="match status" value="1"/>
</dbReference>
<dbReference type="Gene3D" id="1.10.510.10">
    <property type="entry name" value="Transferase(Phosphotransferase) domain 1"/>
    <property type="match status" value="1"/>
</dbReference>
<feature type="compositionally biased region" description="Low complexity" evidence="10">
    <location>
        <begin position="680"/>
        <end position="689"/>
    </location>
</feature>
<feature type="compositionally biased region" description="Polar residues" evidence="10">
    <location>
        <begin position="819"/>
        <end position="833"/>
    </location>
</feature>
<dbReference type="SUPFAM" id="SSF56112">
    <property type="entry name" value="Protein kinase-like (PK-like)"/>
    <property type="match status" value="1"/>
</dbReference>
<feature type="compositionally biased region" description="Low complexity" evidence="10">
    <location>
        <begin position="234"/>
        <end position="245"/>
    </location>
</feature>
<dbReference type="GO" id="GO:0046872">
    <property type="term" value="F:metal ion binding"/>
    <property type="evidence" value="ECO:0007669"/>
    <property type="project" value="UniProtKB-KW"/>
</dbReference>
<dbReference type="Gene3D" id="1.10.418.10">
    <property type="entry name" value="Calponin-like domain"/>
    <property type="match status" value="1"/>
</dbReference>
<dbReference type="STRING" id="1314782.A0A165NTR6"/>
<feature type="compositionally biased region" description="Polar residues" evidence="10">
    <location>
        <begin position="1066"/>
        <end position="1080"/>
    </location>
</feature>
<name>A0A165NTR6_9AGAM</name>
<dbReference type="SUPFAM" id="SSF47576">
    <property type="entry name" value="Calponin-homology domain, CH-domain"/>
    <property type="match status" value="1"/>
</dbReference>
<dbReference type="PROSITE" id="PS00107">
    <property type="entry name" value="PROTEIN_KINASE_ATP"/>
    <property type="match status" value="1"/>
</dbReference>
<proteinExistence type="inferred from homology"/>
<evidence type="ECO:0000256" key="6">
    <source>
        <dbReference type="ARBA" id="ARBA00022777"/>
    </source>
</evidence>
<keyword evidence="2" id="KW-0723">Serine/threonine-protein kinase</keyword>
<evidence type="ECO:0000256" key="4">
    <source>
        <dbReference type="ARBA" id="ARBA00022723"/>
    </source>
</evidence>
<dbReference type="InterPro" id="IPR008271">
    <property type="entry name" value="Ser/Thr_kinase_AS"/>
</dbReference>
<keyword evidence="6" id="KW-0418">Kinase</keyword>
<comment type="similarity">
    <text evidence="1">Belongs to the protein kinase superfamily. STE Ser/Thr protein kinase family. MAP kinase kinase kinase subfamily.</text>
</comment>
<feature type="compositionally biased region" description="Polar residues" evidence="10">
    <location>
        <begin position="644"/>
        <end position="663"/>
    </location>
</feature>
<dbReference type="SUPFAM" id="SSF57889">
    <property type="entry name" value="Cysteine-rich domain"/>
    <property type="match status" value="1"/>
</dbReference>
<feature type="compositionally biased region" description="Polar residues" evidence="10">
    <location>
        <begin position="178"/>
        <end position="194"/>
    </location>
</feature>
<feature type="compositionally biased region" description="Low complexity" evidence="10">
    <location>
        <begin position="1750"/>
        <end position="1763"/>
    </location>
</feature>
<dbReference type="Proteomes" id="UP000076761">
    <property type="component" value="Unassembled WGS sequence"/>
</dbReference>
<keyword evidence="15" id="KW-1185">Reference proteome</keyword>
<feature type="region of interest" description="Disordered" evidence="10">
    <location>
        <begin position="1"/>
        <end position="436"/>
    </location>
</feature>
<feature type="compositionally biased region" description="Polar residues" evidence="10">
    <location>
        <begin position="339"/>
        <end position="363"/>
    </location>
</feature>
<dbReference type="PROSITE" id="PS50081">
    <property type="entry name" value="ZF_DAG_PE_2"/>
    <property type="match status" value="1"/>
</dbReference>
<feature type="domain" description="Calponin-homology (CH)" evidence="12">
    <location>
        <begin position="491"/>
        <end position="602"/>
    </location>
</feature>
<feature type="compositionally biased region" description="Basic and acidic residues" evidence="10">
    <location>
        <begin position="884"/>
        <end position="903"/>
    </location>
</feature>
<feature type="compositionally biased region" description="Low complexity" evidence="10">
    <location>
        <begin position="730"/>
        <end position="739"/>
    </location>
</feature>
<dbReference type="OrthoDB" id="8693905at2759"/>
<keyword evidence="5 9" id="KW-0547">Nucleotide-binding</keyword>
<dbReference type="PROSITE" id="PS50021">
    <property type="entry name" value="CH"/>
    <property type="match status" value="1"/>
</dbReference>
<dbReference type="InParanoid" id="A0A165NTR6"/>
<feature type="compositionally biased region" description="Basic and acidic residues" evidence="10">
    <location>
        <begin position="151"/>
        <end position="162"/>
    </location>
</feature>
<dbReference type="GO" id="GO:0005524">
    <property type="term" value="F:ATP binding"/>
    <property type="evidence" value="ECO:0007669"/>
    <property type="project" value="UniProtKB-UniRule"/>
</dbReference>
<feature type="compositionally biased region" description="Polar residues" evidence="10">
    <location>
        <begin position="30"/>
        <end position="44"/>
    </location>
</feature>
<evidence type="ECO:0000256" key="5">
    <source>
        <dbReference type="ARBA" id="ARBA00022741"/>
    </source>
</evidence>
<feature type="compositionally biased region" description="Polar residues" evidence="10">
    <location>
        <begin position="1647"/>
        <end position="1658"/>
    </location>
</feature>
<feature type="region of interest" description="Disordered" evidence="10">
    <location>
        <begin position="1595"/>
        <end position="1622"/>
    </location>
</feature>
<dbReference type="FunFam" id="3.30.200.20:FF:000042">
    <property type="entry name" value="Aurora kinase A"/>
    <property type="match status" value="1"/>
</dbReference>
<dbReference type="Pfam" id="PF00130">
    <property type="entry name" value="C1_1"/>
    <property type="match status" value="1"/>
</dbReference>
<dbReference type="SMART" id="SM00033">
    <property type="entry name" value="CH"/>
    <property type="match status" value="1"/>
</dbReference>
<feature type="region of interest" description="Disordered" evidence="10">
    <location>
        <begin position="1647"/>
        <end position="1791"/>
    </location>
</feature>
<keyword evidence="8 9" id="KW-0067">ATP-binding</keyword>
<dbReference type="PROSITE" id="PS00479">
    <property type="entry name" value="ZF_DAG_PE_1"/>
    <property type="match status" value="1"/>
</dbReference>
<evidence type="ECO:0000256" key="3">
    <source>
        <dbReference type="ARBA" id="ARBA00022679"/>
    </source>
</evidence>
<keyword evidence="3" id="KW-0808">Transferase</keyword>
<feature type="domain" description="Phorbol-ester/DAG-type" evidence="13">
    <location>
        <begin position="1510"/>
        <end position="1557"/>
    </location>
</feature>
<dbReference type="InterPro" id="IPR036872">
    <property type="entry name" value="CH_dom_sf"/>
</dbReference>
<feature type="compositionally biased region" description="Polar residues" evidence="10">
    <location>
        <begin position="924"/>
        <end position="937"/>
    </location>
</feature>
<evidence type="ECO:0000313" key="15">
    <source>
        <dbReference type="Proteomes" id="UP000076761"/>
    </source>
</evidence>
<organism evidence="14 15">
    <name type="scientific">Neolentinus lepideus HHB14362 ss-1</name>
    <dbReference type="NCBI Taxonomy" id="1314782"/>
    <lineage>
        <taxon>Eukaryota</taxon>
        <taxon>Fungi</taxon>
        <taxon>Dikarya</taxon>
        <taxon>Basidiomycota</taxon>
        <taxon>Agaricomycotina</taxon>
        <taxon>Agaricomycetes</taxon>
        <taxon>Gloeophyllales</taxon>
        <taxon>Gloeophyllaceae</taxon>
        <taxon>Neolentinus</taxon>
    </lineage>
</organism>
<feature type="compositionally biased region" description="Low complexity" evidence="10">
    <location>
        <begin position="385"/>
        <end position="404"/>
    </location>
</feature>
<evidence type="ECO:0000256" key="8">
    <source>
        <dbReference type="ARBA" id="ARBA00022840"/>
    </source>
</evidence>
<dbReference type="PROSITE" id="PS50011">
    <property type="entry name" value="PROTEIN_KINASE_DOM"/>
    <property type="match status" value="1"/>
</dbReference>
<evidence type="ECO:0000256" key="1">
    <source>
        <dbReference type="ARBA" id="ARBA00006529"/>
    </source>
</evidence>
<dbReference type="InterPro" id="IPR002219">
    <property type="entry name" value="PKC_DAG/PE"/>
</dbReference>
<feature type="compositionally biased region" description="Basic and acidic residues" evidence="10">
    <location>
        <begin position="845"/>
        <end position="861"/>
    </location>
</feature>
<dbReference type="PANTHER" id="PTHR11584">
    <property type="entry name" value="SERINE/THREONINE PROTEIN KINASE"/>
    <property type="match status" value="1"/>
</dbReference>
<dbReference type="InterPro" id="IPR017441">
    <property type="entry name" value="Protein_kinase_ATP_BS"/>
</dbReference>
<feature type="compositionally biased region" description="Pro residues" evidence="10">
    <location>
        <begin position="720"/>
        <end position="729"/>
    </location>
</feature>
<feature type="compositionally biased region" description="Polar residues" evidence="10">
    <location>
        <begin position="414"/>
        <end position="434"/>
    </location>
</feature>
<keyword evidence="7" id="KW-0862">Zinc</keyword>
<dbReference type="EMBL" id="KV425626">
    <property type="protein sequence ID" value="KZT20097.1"/>
    <property type="molecule type" value="Genomic_DNA"/>
</dbReference>
<feature type="compositionally biased region" description="Low complexity" evidence="10">
    <location>
        <begin position="327"/>
        <end position="338"/>
    </location>
</feature>
<feature type="binding site" evidence="9">
    <location>
        <position position="1196"/>
    </location>
    <ligand>
        <name>ATP</name>
        <dbReference type="ChEBI" id="CHEBI:30616"/>
    </ligand>
</feature>
<dbReference type="CDD" id="cd00029">
    <property type="entry name" value="C1"/>
    <property type="match status" value="1"/>
</dbReference>
<keyword evidence="4" id="KW-0479">Metal-binding</keyword>
<evidence type="ECO:0000256" key="9">
    <source>
        <dbReference type="PROSITE-ProRule" id="PRU10141"/>
    </source>
</evidence>
<dbReference type="GO" id="GO:0004674">
    <property type="term" value="F:protein serine/threonine kinase activity"/>
    <property type="evidence" value="ECO:0007669"/>
    <property type="project" value="UniProtKB-KW"/>
</dbReference>
<evidence type="ECO:0000313" key="14">
    <source>
        <dbReference type="EMBL" id="KZT20097.1"/>
    </source>
</evidence>
<feature type="compositionally biased region" description="Polar residues" evidence="10">
    <location>
        <begin position="62"/>
        <end position="72"/>
    </location>
</feature>
<dbReference type="PRINTS" id="PR00888">
    <property type="entry name" value="SM22CALPONIN"/>
</dbReference>
<sequence length="1791" mass="193088">MAAAVLPNLHPNHLSNPLAMSPRGADVATASPSRCARSSESRTFTPDVPETSPKSFKRLRSSLEQSIRNATRSKAKSPQLVDDEFATATVKVDKGKGKEASESSNGPKEKEKEKSKMLRRLQSQVGFRKSGRVSTDRSDTPTATPPPIYGKTKDGSAAKVYDDDLDDRLGLTPFQPPSLRQASMSSPAVYLSTQPSPLPKPSRDRSKRSSLQAGTSSRDISGPTPLTPRRESRGNGNASSSSAVKDSSRPPKHRPPPLLPSSPSSPSLVVPETPTRRTREPVSPPDTPTPGSSSRPIPIHTTRKASASASHLPLNERSVSPPPISPRSPTSRRVVTPTQRGLVSASTSHLPLNQPTSPTTSRRPSIDAGRRPSIDAGRRPSLEATRPFRPTHSPSTSRSDSPSTQLRPRAVSPSYGTHNRAFNASTTSLSSPSNPEHRELIRTASSLLCKEMARPPVHHSKNGIGREWEEVEVRLRALARLERVWGKSGAQASQSSLFGPMSSSGLSTSGEERERRLFNEALRDGYVLCQLMNKIKPNSILRPDVREDGFIRTSNVTKFLAACTQYGVHSDDLFQRDDLIEGSSESQARVARTIIALLQLAEFPPADRSKFVLGGDKEVMSSRKQSSSTSHSGPYGQGAGSHLAASTPNLSLAQLQRSTSPTGPGTPVGKKRRSPPTPLPTLRSDSPDGSGSGSVGTERGSPAMLNGRSASGGSELDEVPPIPSPPPRSPLRVRSYSRPSDPRNGVSPERVSVADSTRASIGGDSIQASLADIAMTRQSLASSAVSDTTAFSSLLEVSRTNSNGQNKFGTVRTVTTEATSFIPSDPPSFTRSEASAVAASLTDDVTVRKRSDSTKRERRPSEVAVIDLSRVVEEVEEASASSGRKSDKSRSKTADESHDERVSRAPQIRLGKGKWPDDFMDAFQSPSSPTRTGARSPTSERDDRSGATSPISISPPRKFAYVGASRQNESVDSLPQFAPRRPTHRPRHSIDAPVLLPKESMLQRDSSPDSNLSPSSRVMLRRSSTKSGAHRNGIYIPRVDDSRSSPEGDPLIPFPRSVSGEHIASGQGSSSDVSQRATSPTEDKPRQPRGRFQSEIEGSSSRRRPRPNSYDDLGAKPGRIRFESMVNLGVVSSNASASDLMSRNSIDGSAVRQTLIVREDGKASTQFQLGNCIGRGQFGTVYRALNLNTGQMVAVKRIRLEGLKEDEISQLMREVDLLKSLSHPGIVKYEGMARDDDTLSIVLEYAENGSLGQTIKAFGKLNERLVASYVVKILEGLDYLHQNDVVHCDLKAANILTTKNGNVKLSDFGVSLNLRAMEREMKDVAGTPNWMAPEVIELKGASTKSDIWSLACTVIELLTGRPPYAEIANSMTVMFRIVEDDMPPVPEGCSDLLRDFLMQCFNKDPTMRPSAEMLCEHEWLKKNWIGAKELRPQDSIPFLRRVSADMHKQSSEAVQRYLAGIDIPKPSPTSGEFFSSPDEFITGSPPKRAMSNTPTTPISQHDSDSIGPREHSFVKTTFSKSMMCRVCLQGVKKHAVLCEQCSLIAHSKCAANAPPTCDLRSQLLLFAQYAEKGMPGSAYGSAMEAIAAAQLPGSSPSSEVGILSSPRTSLDSPPLHSPLAVPPLHPPTAFKMMGGVFKRSRSSLSAETVESHLATSLPTPHLAPPEKPLSRKRSMLRRNKETKERPQSISSNGTSPNTASMRSAVTAAESFKTAGRSSVASGAETETGRDSDGPFSGTGGSDSQRISKAGVLSGVSELGEGSSNGIPGDFSTGTRRHKNQRRDRDSGCLVQ</sequence>
<feature type="compositionally biased region" description="Polar residues" evidence="10">
    <location>
        <begin position="1490"/>
        <end position="1500"/>
    </location>
</feature>
<evidence type="ECO:0000259" key="13">
    <source>
        <dbReference type="PROSITE" id="PS50081"/>
    </source>
</evidence>
<dbReference type="InterPro" id="IPR000719">
    <property type="entry name" value="Prot_kinase_dom"/>
</dbReference>
<feature type="region of interest" description="Disordered" evidence="10">
    <location>
        <begin position="617"/>
        <end position="764"/>
    </location>
</feature>
<reference evidence="14 15" key="1">
    <citation type="journal article" date="2016" name="Mol. Biol. Evol.">
        <title>Comparative Genomics of Early-Diverging Mushroom-Forming Fungi Provides Insights into the Origins of Lignocellulose Decay Capabilities.</title>
        <authorList>
            <person name="Nagy L.G."/>
            <person name="Riley R."/>
            <person name="Tritt A."/>
            <person name="Adam C."/>
            <person name="Daum C."/>
            <person name="Floudas D."/>
            <person name="Sun H."/>
            <person name="Yadav J.S."/>
            <person name="Pangilinan J."/>
            <person name="Larsson K.H."/>
            <person name="Matsuura K."/>
            <person name="Barry K."/>
            <person name="Labutti K."/>
            <person name="Kuo R."/>
            <person name="Ohm R.A."/>
            <person name="Bhattacharya S.S."/>
            <person name="Shirouzu T."/>
            <person name="Yoshinaga Y."/>
            <person name="Martin F.M."/>
            <person name="Grigoriev I.V."/>
            <person name="Hibbett D.S."/>
        </authorList>
    </citation>
    <scope>NUCLEOTIDE SEQUENCE [LARGE SCALE GENOMIC DNA]</scope>
    <source>
        <strain evidence="14 15">HHB14362 ss-1</strain>
    </source>
</reference>
<dbReference type="Pfam" id="PF00307">
    <property type="entry name" value="CH"/>
    <property type="match status" value="1"/>
</dbReference>
<dbReference type="InterPro" id="IPR011009">
    <property type="entry name" value="Kinase-like_dom_sf"/>
</dbReference>
<feature type="compositionally biased region" description="Basic and acidic residues" evidence="10">
    <location>
        <begin position="1782"/>
        <end position="1791"/>
    </location>
</feature>
<evidence type="ECO:0008006" key="16">
    <source>
        <dbReference type="Google" id="ProtNLM"/>
    </source>
</evidence>
<feature type="compositionally biased region" description="Polar residues" evidence="10">
    <location>
        <begin position="1687"/>
        <end position="1703"/>
    </location>
</feature>
<dbReference type="PROSITE" id="PS00108">
    <property type="entry name" value="PROTEIN_KINASE_ST"/>
    <property type="match status" value="1"/>
</dbReference>
<feature type="compositionally biased region" description="Basic and acidic residues" evidence="10">
    <location>
        <begin position="364"/>
        <end position="381"/>
    </location>
</feature>
<dbReference type="InterPro" id="IPR001715">
    <property type="entry name" value="CH_dom"/>
</dbReference>
<evidence type="ECO:0000259" key="12">
    <source>
        <dbReference type="PROSITE" id="PS50021"/>
    </source>
</evidence>
<evidence type="ECO:0000259" key="11">
    <source>
        <dbReference type="PROSITE" id="PS50011"/>
    </source>
</evidence>
<feature type="compositionally biased region" description="Low complexity" evidence="10">
    <location>
        <begin position="261"/>
        <end position="271"/>
    </location>
</feature>
<accession>A0A165NTR6</accession>
<evidence type="ECO:0000256" key="10">
    <source>
        <dbReference type="SAM" id="MobiDB-lite"/>
    </source>
</evidence>
<dbReference type="SMART" id="SM00109">
    <property type="entry name" value="C1"/>
    <property type="match status" value="1"/>
</dbReference>